<comment type="caution">
    <text evidence="7">The sequence shown here is derived from an EMBL/GenBank/DDBJ whole genome shotgun (WGS) entry which is preliminary data.</text>
</comment>
<dbReference type="STRING" id="50429.A0A2B4SEA5"/>
<feature type="domain" description="UMOD/GP2/OIT3-like D8C" evidence="5">
    <location>
        <begin position="579"/>
        <end position="660"/>
    </location>
</feature>
<sequence>MTLHSSTFLLCLLVFVQWPYLVEGSHFRHAFMSFAPTDADNNTIQFTFRLAFRRSYFSYRCDENTINAGGIIRPGGSWTAKCGDPFSAVCSRATYLADTGFRCTDFSRDEDWSMGENNFTYTFPSSNLEWTVSYQTCCWISNLVRYASSSWLVSTNISLSKRSDNGKINSSPVSKSPAIVRFQKGCQKSLKIPVEDPDGDSVKCRWATHAESFISRDSFPYGELDEKNCVLTYRGGSGASGTYAVTLTLEDFPAGTTNFNSIRPFSAVPLQFLAIISIGSGSCLDIPVFTASTPQNGECSEIQIGSVYRAVVEVRLSNIAKHIVEITTSSPIGMQLTPLRFHGGIFYRNVTWYPNQNQVGQQLFCFQALDSDGLQSEWRCVTILVGLSNTPHVILGTQRPRSPISEIGTGLIWWSIHFDRVIKKPRSSAFIRLVLQSNGFTVFKVNALSGYVIIDSNRTALHFATPKAALSMNGSYAILIDHGAVVGQGCSYDGPPTPGITSPKDWAFPVDGACPVGYALAPPSFQKCEAISSRITPTSTECYNHSYLQDAERGMGHYNGYYGNVDCDYHTLQSGWYRFLGAAGTEMPTSCVGRYRCGTSVTGWLNGQHPSVADGIVYVQVCFHWSSSCCLWSTYIRVRNCSGFYVYELVPLSICDSRFCGNGGGETDRRYRLVEKQTERQTDGKTNKQTDRLQTDGCERQTDSYQADRPIEERQTRRRTAYNSQTDRQTVT</sequence>
<gene>
    <name evidence="7" type="primary">GP2</name>
    <name evidence="7" type="ORF">AWC38_SpisGene7562</name>
</gene>
<feature type="chain" id="PRO_5013310204" evidence="4">
    <location>
        <begin position="25"/>
        <end position="732"/>
    </location>
</feature>
<evidence type="ECO:0000256" key="2">
    <source>
        <dbReference type="ARBA" id="ARBA00023157"/>
    </source>
</evidence>
<feature type="compositionally biased region" description="Basic and acidic residues" evidence="3">
    <location>
        <begin position="675"/>
        <end position="702"/>
    </location>
</feature>
<protein>
    <submittedName>
        <fullName evidence="7">Pancreatic secretory granule membrane major glycoprotein GP2</fullName>
    </submittedName>
</protein>
<accession>A0A2B4SEA5</accession>
<feature type="signal peptide" evidence="4">
    <location>
        <begin position="1"/>
        <end position="24"/>
    </location>
</feature>
<dbReference type="OrthoDB" id="5977417at2759"/>
<keyword evidence="8" id="KW-1185">Reference proteome</keyword>
<keyword evidence="1 4" id="KW-0732">Signal</keyword>
<evidence type="ECO:0000313" key="7">
    <source>
        <dbReference type="EMBL" id="PFX27706.1"/>
    </source>
</evidence>
<evidence type="ECO:0000313" key="8">
    <source>
        <dbReference type="Proteomes" id="UP000225706"/>
    </source>
</evidence>
<dbReference type="PANTHER" id="PTHR36191:SF4">
    <property type="entry name" value="VWFD DOMAIN-CONTAINING PROTEIN"/>
    <property type="match status" value="1"/>
</dbReference>
<feature type="compositionally biased region" description="Polar residues" evidence="3">
    <location>
        <begin position="721"/>
        <end position="732"/>
    </location>
</feature>
<dbReference type="EMBL" id="LSMT01000097">
    <property type="protein sequence ID" value="PFX27706.1"/>
    <property type="molecule type" value="Genomic_DNA"/>
</dbReference>
<proteinExistence type="predicted"/>
<organism evidence="7 8">
    <name type="scientific">Stylophora pistillata</name>
    <name type="common">Smooth cauliflower coral</name>
    <dbReference type="NCBI Taxonomy" id="50429"/>
    <lineage>
        <taxon>Eukaryota</taxon>
        <taxon>Metazoa</taxon>
        <taxon>Cnidaria</taxon>
        <taxon>Anthozoa</taxon>
        <taxon>Hexacorallia</taxon>
        <taxon>Scleractinia</taxon>
        <taxon>Astrocoeniina</taxon>
        <taxon>Pocilloporidae</taxon>
        <taxon>Stylophora</taxon>
    </lineage>
</organism>
<evidence type="ECO:0000256" key="1">
    <source>
        <dbReference type="ARBA" id="ARBA00022729"/>
    </source>
</evidence>
<evidence type="ECO:0000259" key="5">
    <source>
        <dbReference type="Pfam" id="PF23283"/>
    </source>
</evidence>
<feature type="domain" description="Integrin beta-like protein A-E N-terminal" evidence="6">
    <location>
        <begin position="28"/>
        <end position="158"/>
    </location>
</feature>
<dbReference type="Pfam" id="PF23283">
    <property type="entry name" value="D8C_UMOD"/>
    <property type="match status" value="1"/>
</dbReference>
<dbReference type="Pfam" id="PF24907">
    <property type="entry name" value="SIBA-E_N"/>
    <property type="match status" value="1"/>
</dbReference>
<dbReference type="Proteomes" id="UP000225706">
    <property type="component" value="Unassembled WGS sequence"/>
</dbReference>
<evidence type="ECO:0000256" key="3">
    <source>
        <dbReference type="SAM" id="MobiDB-lite"/>
    </source>
</evidence>
<feature type="region of interest" description="Disordered" evidence="3">
    <location>
        <begin position="675"/>
        <end position="732"/>
    </location>
</feature>
<reference evidence="8" key="1">
    <citation type="journal article" date="2017" name="bioRxiv">
        <title>Comparative analysis of the genomes of Stylophora pistillata and Acropora digitifera provides evidence for extensive differences between species of corals.</title>
        <authorList>
            <person name="Voolstra C.R."/>
            <person name="Li Y."/>
            <person name="Liew Y.J."/>
            <person name="Baumgarten S."/>
            <person name="Zoccola D."/>
            <person name="Flot J.-F."/>
            <person name="Tambutte S."/>
            <person name="Allemand D."/>
            <person name="Aranda M."/>
        </authorList>
    </citation>
    <scope>NUCLEOTIDE SEQUENCE [LARGE SCALE GENOMIC DNA]</scope>
</reference>
<dbReference type="InterPro" id="IPR057774">
    <property type="entry name" value="D8C_UMOD/GP2/OIT3-like"/>
</dbReference>
<keyword evidence="2" id="KW-1015">Disulfide bond</keyword>
<dbReference type="PANTHER" id="PTHR36191">
    <property type="entry name" value="ENDO/EXONUCLEASE/PHOSPHATASE DOMAIN-CONTAINING PROTEIN-RELATED"/>
    <property type="match status" value="1"/>
</dbReference>
<evidence type="ECO:0000259" key="6">
    <source>
        <dbReference type="Pfam" id="PF24907"/>
    </source>
</evidence>
<evidence type="ECO:0000256" key="4">
    <source>
        <dbReference type="SAM" id="SignalP"/>
    </source>
</evidence>
<name>A0A2B4SEA5_STYPI</name>
<dbReference type="AlphaFoldDB" id="A0A2B4SEA5"/>
<dbReference type="InterPro" id="IPR056844">
    <property type="entry name" value="SibA-E_N"/>
</dbReference>